<dbReference type="EMBL" id="JALKHS010000017">
    <property type="protein sequence ID" value="MCK0532982.1"/>
    <property type="molecule type" value="Genomic_DNA"/>
</dbReference>
<feature type="domain" description="ThuA-like" evidence="2">
    <location>
        <begin position="71"/>
        <end position="300"/>
    </location>
</feature>
<reference evidence="3 4" key="1">
    <citation type="submission" date="2022-04" db="EMBL/GenBank/DDBJ databases">
        <authorList>
            <person name="Huq M.A."/>
        </authorList>
    </citation>
    <scope>NUCLEOTIDE SEQUENCE [LARGE SCALE GENOMIC DNA]</scope>
    <source>
        <strain evidence="3 4">MAH-33</strain>
    </source>
</reference>
<keyword evidence="1" id="KW-0472">Membrane</keyword>
<dbReference type="Proteomes" id="UP001203512">
    <property type="component" value="Unassembled WGS sequence"/>
</dbReference>
<dbReference type="Pfam" id="PF06283">
    <property type="entry name" value="ThuA"/>
    <property type="match status" value="1"/>
</dbReference>
<proteinExistence type="predicted"/>
<sequence>MKGDDGMAKGRSKAWRVIKWVAIIVLLAVAILVAMTVRAIGPGNFGRIVLGVGASYDETPPILPALSDKAILIFSKTNGFRDDEQIVAANRAIAEIAKQRGWSSYTTENAAVFNPAQLKRFKAVVWSSVSGDVLTPAQRDAFRAWLEKGGGFVGLHGAGGDPQYAWRWYVENLIGAQFIGHIMGPQFQEATLKVEDRDHPATRDLPRTWRRTDEWYSFDASPRAKGYRILVTIDEKSYSPLQKLTSFTKAKDIRMGADHPMVWTHCVGDGRAFYSALGHAASTYGEPLHRKMIGGAIAWAAGLEGSHCAGGREVLPAR</sequence>
<comment type="caution">
    <text evidence="3">The sequence shown here is derived from an EMBL/GenBank/DDBJ whole genome shotgun (WGS) entry which is preliminary data.</text>
</comment>
<dbReference type="PANTHER" id="PTHR40469:SF2">
    <property type="entry name" value="GALACTOSE-BINDING DOMAIN-LIKE SUPERFAMILY PROTEIN"/>
    <property type="match status" value="1"/>
</dbReference>
<dbReference type="PANTHER" id="PTHR40469">
    <property type="entry name" value="SECRETED GLYCOSYL HYDROLASE"/>
    <property type="match status" value="1"/>
</dbReference>
<evidence type="ECO:0000313" key="3">
    <source>
        <dbReference type="EMBL" id="MCK0532982.1"/>
    </source>
</evidence>
<gene>
    <name evidence="3" type="ORF">MU848_15440</name>
</gene>
<dbReference type="InterPro" id="IPR029010">
    <property type="entry name" value="ThuA-like"/>
</dbReference>
<keyword evidence="1" id="KW-1133">Transmembrane helix</keyword>
<organism evidence="3 4">
    <name type="scientific">Sphingobium agri</name>
    <dbReference type="NCBI Taxonomy" id="2933566"/>
    <lineage>
        <taxon>Bacteria</taxon>
        <taxon>Pseudomonadati</taxon>
        <taxon>Pseudomonadota</taxon>
        <taxon>Alphaproteobacteria</taxon>
        <taxon>Sphingomonadales</taxon>
        <taxon>Sphingomonadaceae</taxon>
        <taxon>Sphingobium</taxon>
    </lineage>
</organism>
<keyword evidence="4" id="KW-1185">Reference proteome</keyword>
<accession>A0ABT0E0T5</accession>
<dbReference type="Gene3D" id="3.40.50.880">
    <property type="match status" value="1"/>
</dbReference>
<keyword evidence="1" id="KW-0812">Transmembrane</keyword>
<protein>
    <submittedName>
        <fullName evidence="3">ThuA domain-containing protein</fullName>
    </submittedName>
</protein>
<name>A0ABT0E0T5_9SPHN</name>
<evidence type="ECO:0000259" key="2">
    <source>
        <dbReference type="Pfam" id="PF06283"/>
    </source>
</evidence>
<evidence type="ECO:0000256" key="1">
    <source>
        <dbReference type="SAM" id="Phobius"/>
    </source>
</evidence>
<evidence type="ECO:0000313" key="4">
    <source>
        <dbReference type="Proteomes" id="UP001203512"/>
    </source>
</evidence>
<dbReference type="InterPro" id="IPR029062">
    <property type="entry name" value="Class_I_gatase-like"/>
</dbReference>
<feature type="transmembrane region" description="Helical" evidence="1">
    <location>
        <begin position="20"/>
        <end position="40"/>
    </location>
</feature>
<dbReference type="SUPFAM" id="SSF52317">
    <property type="entry name" value="Class I glutamine amidotransferase-like"/>
    <property type="match status" value="1"/>
</dbReference>